<dbReference type="InterPro" id="IPR043129">
    <property type="entry name" value="ATPase_NBD"/>
</dbReference>
<dbReference type="Proteomes" id="UP000316196">
    <property type="component" value="Unassembled WGS sequence"/>
</dbReference>
<dbReference type="SUPFAM" id="SSF53067">
    <property type="entry name" value="Actin-like ATPase domain"/>
    <property type="match status" value="1"/>
</dbReference>
<sequence length="204" mass="21317">MVTIALDTSLDVRVAVCDGADVLATRGFEDPRAHVEQLTPLLDEAFEEAGRPQITRVVVGIGPGPFTGLRVGIAAAQVLAFLHGAELVAVCSLDVLAKQVSCDGEFSVVTDARRGEWYHARYAAGERIGEPAVSVPDVVPGPHVGPVVEGAGHVGHLDPVVLATGDFPVMPPQALYLRDPDAKVPTRRKSALVPGLVLPAGGTR</sequence>
<dbReference type="Gene3D" id="3.30.420.40">
    <property type="match status" value="2"/>
</dbReference>
<dbReference type="EMBL" id="VFOR01000001">
    <property type="protein sequence ID" value="TQL63203.1"/>
    <property type="molecule type" value="Genomic_DNA"/>
</dbReference>
<dbReference type="AlphaFoldDB" id="A0A542ZS71"/>
<evidence type="ECO:0000313" key="3">
    <source>
        <dbReference type="Proteomes" id="UP000316196"/>
    </source>
</evidence>
<proteinExistence type="predicted"/>
<accession>A0A542ZS71</accession>
<gene>
    <name evidence="2" type="ORF">FB460_1004</name>
</gene>
<keyword evidence="3" id="KW-1185">Reference proteome</keyword>
<dbReference type="InterPro" id="IPR022496">
    <property type="entry name" value="T6A_TsaB"/>
</dbReference>
<dbReference type="Pfam" id="PF00814">
    <property type="entry name" value="TsaD"/>
    <property type="match status" value="1"/>
</dbReference>
<dbReference type="OrthoDB" id="9809995at2"/>
<organism evidence="2 3">
    <name type="scientific">Propioniferax innocua</name>
    <dbReference type="NCBI Taxonomy" id="1753"/>
    <lineage>
        <taxon>Bacteria</taxon>
        <taxon>Bacillati</taxon>
        <taxon>Actinomycetota</taxon>
        <taxon>Actinomycetes</taxon>
        <taxon>Propionibacteriales</taxon>
        <taxon>Propionibacteriaceae</taxon>
        <taxon>Propioniferax</taxon>
    </lineage>
</organism>
<dbReference type="GO" id="GO:0002949">
    <property type="term" value="P:tRNA threonylcarbamoyladenosine modification"/>
    <property type="evidence" value="ECO:0007669"/>
    <property type="project" value="InterPro"/>
</dbReference>
<evidence type="ECO:0000259" key="1">
    <source>
        <dbReference type="Pfam" id="PF00814"/>
    </source>
</evidence>
<protein>
    <submittedName>
        <fullName evidence="2">tRNA threonylcarbamoyl adenosine modification protein YeaZ</fullName>
    </submittedName>
</protein>
<dbReference type="RefSeq" id="WP_142092947.1">
    <property type="nucleotide sequence ID" value="NZ_BAAAMD010000001.1"/>
</dbReference>
<comment type="caution">
    <text evidence="2">The sequence shown here is derived from an EMBL/GenBank/DDBJ whole genome shotgun (WGS) entry which is preliminary data.</text>
</comment>
<feature type="domain" description="Gcp-like" evidence="1">
    <location>
        <begin position="32"/>
        <end position="126"/>
    </location>
</feature>
<dbReference type="NCBIfam" id="TIGR03725">
    <property type="entry name" value="T6A_YeaZ"/>
    <property type="match status" value="1"/>
</dbReference>
<evidence type="ECO:0000313" key="2">
    <source>
        <dbReference type="EMBL" id="TQL63203.1"/>
    </source>
</evidence>
<name>A0A542ZS71_9ACTN</name>
<dbReference type="InterPro" id="IPR000905">
    <property type="entry name" value="Gcp-like_dom"/>
</dbReference>
<reference evidence="2 3" key="1">
    <citation type="submission" date="2019-06" db="EMBL/GenBank/DDBJ databases">
        <title>Sequencing the genomes of 1000 actinobacteria strains.</title>
        <authorList>
            <person name="Klenk H.-P."/>
        </authorList>
    </citation>
    <scope>NUCLEOTIDE SEQUENCE [LARGE SCALE GENOMIC DNA]</scope>
    <source>
        <strain evidence="2 3">DSM 8251</strain>
    </source>
</reference>